<organism evidence="2 3">
    <name type="scientific">Defluviitalea raffinosedens</name>
    <dbReference type="NCBI Taxonomy" id="1450156"/>
    <lineage>
        <taxon>Bacteria</taxon>
        <taxon>Bacillati</taxon>
        <taxon>Bacillota</taxon>
        <taxon>Clostridia</taxon>
        <taxon>Lachnospirales</taxon>
        <taxon>Defluviitaleaceae</taxon>
        <taxon>Defluviitalea</taxon>
    </lineage>
</organism>
<feature type="transmembrane region" description="Helical" evidence="1">
    <location>
        <begin position="6"/>
        <end position="25"/>
    </location>
</feature>
<keyword evidence="1" id="KW-1133">Transmembrane helix</keyword>
<keyword evidence="3" id="KW-1185">Reference proteome</keyword>
<proteinExistence type="predicted"/>
<dbReference type="RefSeq" id="WP_158741615.1">
    <property type="nucleotide sequence ID" value="NZ_WSLF01000017.1"/>
</dbReference>
<sequence>MSIGAIICLMLAVLFGIISIVFALLKEKGAILISGFNTMPKEEREKYDKKKMSIDMRNSLFLWSVILFSGAISGKFISKYCAMIAIVIWAIIFFKDVHIDPEKAFEKYRKQQ</sequence>
<dbReference type="Pfam" id="PF12650">
    <property type="entry name" value="DUF3784"/>
    <property type="match status" value="1"/>
</dbReference>
<reference evidence="2 3" key="1">
    <citation type="submission" date="2019-12" db="EMBL/GenBank/DDBJ databases">
        <title>Defluviitalea raffinosedens, isolated from a biogas fermenter, genome sequencing and characterization.</title>
        <authorList>
            <person name="Rettenmaier R."/>
            <person name="Schneider M."/>
            <person name="Neuhaus K."/>
            <person name="Liebl W."/>
            <person name="Zverlov V."/>
        </authorList>
    </citation>
    <scope>NUCLEOTIDE SEQUENCE [LARGE SCALE GENOMIC DNA]</scope>
    <source>
        <strain evidence="2 3">249c-K6</strain>
    </source>
</reference>
<evidence type="ECO:0000256" key="1">
    <source>
        <dbReference type="SAM" id="Phobius"/>
    </source>
</evidence>
<gene>
    <name evidence="2" type="ORF">GND95_13125</name>
</gene>
<dbReference type="InterPro" id="IPR017259">
    <property type="entry name" value="UCP037672"/>
</dbReference>
<dbReference type="OrthoDB" id="2082701at2"/>
<dbReference type="Proteomes" id="UP000483018">
    <property type="component" value="Unassembled WGS sequence"/>
</dbReference>
<accession>A0A7C8LNI4</accession>
<name>A0A7C8LNI4_9FIRM</name>
<evidence type="ECO:0000313" key="3">
    <source>
        <dbReference type="Proteomes" id="UP000483018"/>
    </source>
</evidence>
<keyword evidence="1" id="KW-0812">Transmembrane</keyword>
<keyword evidence="1" id="KW-0472">Membrane</keyword>
<dbReference type="EMBL" id="WSLF01000017">
    <property type="protein sequence ID" value="KAE9629434.1"/>
    <property type="molecule type" value="Genomic_DNA"/>
</dbReference>
<dbReference type="AlphaFoldDB" id="A0A7C8LNI4"/>
<feature type="transmembrane region" description="Helical" evidence="1">
    <location>
        <begin position="54"/>
        <end position="71"/>
    </location>
</feature>
<evidence type="ECO:0000313" key="2">
    <source>
        <dbReference type="EMBL" id="KAE9629434.1"/>
    </source>
</evidence>
<protein>
    <submittedName>
        <fullName evidence="2">DUF3784 domain-containing protein</fullName>
    </submittedName>
</protein>
<comment type="caution">
    <text evidence="2">The sequence shown here is derived from an EMBL/GenBank/DDBJ whole genome shotgun (WGS) entry which is preliminary data.</text>
</comment>